<sequence length="97" mass="10368">MTVFAVEYVYDDATAAVRDEVRPAHRAWLGGLAEEGMVLASGPTDSGAGALILVVAEDRPALEELLRQDPFQVQGLVASTSARDWNPVIGRLVEFAA</sequence>
<comment type="caution">
    <text evidence="3">The sequence shown here is derived from an EMBL/GenBank/DDBJ whole genome shotgun (WGS) entry which is preliminary data.</text>
</comment>
<evidence type="ECO:0000259" key="2">
    <source>
        <dbReference type="Pfam" id="PF03795"/>
    </source>
</evidence>
<reference evidence="3 4" key="1">
    <citation type="submission" date="2023-08" db="EMBL/GenBank/DDBJ databases">
        <title>Arthrobacter horti sp. nov., isolated from forest soil.</title>
        <authorList>
            <person name="Park M."/>
        </authorList>
    </citation>
    <scope>NUCLEOTIDE SEQUENCE [LARGE SCALE GENOMIC DNA]</scope>
    <source>
        <strain evidence="3 4">YJM1</strain>
    </source>
</reference>
<dbReference type="Proteomes" id="UP001232725">
    <property type="component" value="Unassembled WGS sequence"/>
</dbReference>
<dbReference type="InterPro" id="IPR011008">
    <property type="entry name" value="Dimeric_a/b-barrel"/>
</dbReference>
<keyword evidence="4" id="KW-1185">Reference proteome</keyword>
<organism evidence="3 4">
    <name type="scientific">Arthrobacter horti</name>
    <dbReference type="NCBI Taxonomy" id="3068273"/>
    <lineage>
        <taxon>Bacteria</taxon>
        <taxon>Bacillati</taxon>
        <taxon>Actinomycetota</taxon>
        <taxon>Actinomycetes</taxon>
        <taxon>Micrococcales</taxon>
        <taxon>Micrococcaceae</taxon>
        <taxon>Arthrobacter</taxon>
    </lineage>
</organism>
<evidence type="ECO:0000256" key="1">
    <source>
        <dbReference type="ARBA" id="ARBA00007689"/>
    </source>
</evidence>
<protein>
    <submittedName>
        <fullName evidence="3">YciI family protein</fullName>
    </submittedName>
</protein>
<comment type="similarity">
    <text evidence="1">Belongs to the YciI family.</text>
</comment>
<dbReference type="InterPro" id="IPR005545">
    <property type="entry name" value="YCII"/>
</dbReference>
<dbReference type="Gene3D" id="3.30.70.1060">
    <property type="entry name" value="Dimeric alpha+beta barrel"/>
    <property type="match status" value="1"/>
</dbReference>
<evidence type="ECO:0000313" key="3">
    <source>
        <dbReference type="EMBL" id="MDP5227809.1"/>
    </source>
</evidence>
<dbReference type="SUPFAM" id="SSF54909">
    <property type="entry name" value="Dimeric alpha+beta barrel"/>
    <property type="match status" value="1"/>
</dbReference>
<accession>A0ABT9IRP8</accession>
<gene>
    <name evidence="3" type="ORF">Q9R02_11645</name>
</gene>
<proteinExistence type="inferred from homology"/>
<dbReference type="EMBL" id="JAVALS010000008">
    <property type="protein sequence ID" value="MDP5227809.1"/>
    <property type="molecule type" value="Genomic_DNA"/>
</dbReference>
<dbReference type="RefSeq" id="WP_305996863.1">
    <property type="nucleotide sequence ID" value="NZ_JAVALS010000008.1"/>
</dbReference>
<dbReference type="PANTHER" id="PTHR37828:SF1">
    <property type="entry name" value="YCII-RELATED DOMAIN-CONTAINING PROTEIN"/>
    <property type="match status" value="1"/>
</dbReference>
<dbReference type="Pfam" id="PF03795">
    <property type="entry name" value="YCII"/>
    <property type="match status" value="1"/>
</dbReference>
<feature type="domain" description="YCII-related" evidence="2">
    <location>
        <begin position="6"/>
        <end position="86"/>
    </location>
</feature>
<evidence type="ECO:0000313" key="4">
    <source>
        <dbReference type="Proteomes" id="UP001232725"/>
    </source>
</evidence>
<name>A0ABT9IRP8_9MICC</name>
<dbReference type="PANTHER" id="PTHR37828">
    <property type="entry name" value="GSR2449 PROTEIN"/>
    <property type="match status" value="1"/>
</dbReference>